<evidence type="ECO:0000256" key="1">
    <source>
        <dbReference type="SAM" id="Coils"/>
    </source>
</evidence>
<name>A0ABD3HQ23_9MARC</name>
<dbReference type="Proteomes" id="UP001633002">
    <property type="component" value="Unassembled WGS sequence"/>
</dbReference>
<dbReference type="AlphaFoldDB" id="A0ABD3HQ23"/>
<feature type="compositionally biased region" description="Basic and acidic residues" evidence="2">
    <location>
        <begin position="55"/>
        <end position="66"/>
    </location>
</feature>
<feature type="compositionally biased region" description="Basic residues" evidence="2">
    <location>
        <begin position="34"/>
        <end position="50"/>
    </location>
</feature>
<reference evidence="3 4" key="1">
    <citation type="submission" date="2024-09" db="EMBL/GenBank/DDBJ databases">
        <title>Chromosome-scale assembly of Riccia sorocarpa.</title>
        <authorList>
            <person name="Paukszto L."/>
        </authorList>
    </citation>
    <scope>NUCLEOTIDE SEQUENCE [LARGE SCALE GENOMIC DNA]</scope>
    <source>
        <strain evidence="3">LP-2024</strain>
        <tissue evidence="3">Aerial parts of the thallus</tissue>
    </source>
</reference>
<sequence>MQQDNLTKKLVPKMNKVQKVTSSSLSDDEDRPLTKKRKPDTQRPKNRRCNQAKQTDAKHTTSLEEAKHTEELIRALRYKVTELKKERMKWNSDKASLTGVIESLRTEKDSVLQAKEAALLELQGAISATECCKKTMEKELKGAAKAQLEKDRLNDEISTLKFSLERAEKNQLLARQELAQARVQLYVPVPDSRRRNFSTGLHCLACLSLAEAR</sequence>
<protein>
    <recommendedName>
        <fullName evidence="5">Centlein</fullName>
    </recommendedName>
</protein>
<evidence type="ECO:0000313" key="3">
    <source>
        <dbReference type="EMBL" id="KAL3692662.1"/>
    </source>
</evidence>
<evidence type="ECO:0000313" key="4">
    <source>
        <dbReference type="Proteomes" id="UP001633002"/>
    </source>
</evidence>
<comment type="caution">
    <text evidence="3">The sequence shown here is derived from an EMBL/GenBank/DDBJ whole genome shotgun (WGS) entry which is preliminary data.</text>
</comment>
<feature type="region of interest" description="Disordered" evidence="2">
    <location>
        <begin position="1"/>
        <end position="66"/>
    </location>
</feature>
<dbReference type="EMBL" id="JBJQOH010000003">
    <property type="protein sequence ID" value="KAL3692662.1"/>
    <property type="molecule type" value="Genomic_DNA"/>
</dbReference>
<keyword evidence="1" id="KW-0175">Coiled coil</keyword>
<accession>A0ABD3HQ23</accession>
<organism evidence="3 4">
    <name type="scientific">Riccia sorocarpa</name>
    <dbReference type="NCBI Taxonomy" id="122646"/>
    <lineage>
        <taxon>Eukaryota</taxon>
        <taxon>Viridiplantae</taxon>
        <taxon>Streptophyta</taxon>
        <taxon>Embryophyta</taxon>
        <taxon>Marchantiophyta</taxon>
        <taxon>Marchantiopsida</taxon>
        <taxon>Marchantiidae</taxon>
        <taxon>Marchantiales</taxon>
        <taxon>Ricciaceae</taxon>
        <taxon>Riccia</taxon>
    </lineage>
</organism>
<proteinExistence type="predicted"/>
<gene>
    <name evidence="3" type="ORF">R1sor_006313</name>
</gene>
<evidence type="ECO:0008006" key="5">
    <source>
        <dbReference type="Google" id="ProtNLM"/>
    </source>
</evidence>
<feature type="coiled-coil region" evidence="1">
    <location>
        <begin position="136"/>
        <end position="184"/>
    </location>
</feature>
<keyword evidence="4" id="KW-1185">Reference proteome</keyword>
<evidence type="ECO:0000256" key="2">
    <source>
        <dbReference type="SAM" id="MobiDB-lite"/>
    </source>
</evidence>